<protein>
    <submittedName>
        <fullName evidence="1">Uncharacterized protein</fullName>
    </submittedName>
</protein>
<name>A0ABQ9YYL1_9CRUS</name>
<proteinExistence type="predicted"/>
<comment type="caution">
    <text evidence="1">The sequence shown here is derived from an EMBL/GenBank/DDBJ whole genome shotgun (WGS) entry which is preliminary data.</text>
</comment>
<dbReference type="EMBL" id="JAOYFB010000001">
    <property type="protein sequence ID" value="KAK4005568.1"/>
    <property type="molecule type" value="Genomic_DNA"/>
</dbReference>
<gene>
    <name evidence="1" type="ORF">OUZ56_007268</name>
</gene>
<accession>A0ABQ9YYL1</accession>
<reference evidence="1 2" key="1">
    <citation type="journal article" date="2023" name="Nucleic Acids Res.">
        <title>The hologenome of Daphnia magna reveals possible DNA methylation and microbiome-mediated evolution of the host genome.</title>
        <authorList>
            <person name="Chaturvedi A."/>
            <person name="Li X."/>
            <person name="Dhandapani V."/>
            <person name="Marshall H."/>
            <person name="Kissane S."/>
            <person name="Cuenca-Cambronero M."/>
            <person name="Asole G."/>
            <person name="Calvet F."/>
            <person name="Ruiz-Romero M."/>
            <person name="Marangio P."/>
            <person name="Guigo R."/>
            <person name="Rago D."/>
            <person name="Mirbahai L."/>
            <person name="Eastwood N."/>
            <person name="Colbourne J.K."/>
            <person name="Zhou J."/>
            <person name="Mallon E."/>
            <person name="Orsini L."/>
        </authorList>
    </citation>
    <scope>NUCLEOTIDE SEQUENCE [LARGE SCALE GENOMIC DNA]</scope>
    <source>
        <strain evidence="1">LRV0_1</strain>
    </source>
</reference>
<evidence type="ECO:0000313" key="1">
    <source>
        <dbReference type="EMBL" id="KAK4005568.1"/>
    </source>
</evidence>
<keyword evidence="2" id="KW-1185">Reference proteome</keyword>
<evidence type="ECO:0000313" key="2">
    <source>
        <dbReference type="Proteomes" id="UP001234178"/>
    </source>
</evidence>
<dbReference type="Proteomes" id="UP001234178">
    <property type="component" value="Unassembled WGS sequence"/>
</dbReference>
<sequence length="79" mass="8523">MTWKVSHIGLYINHTLHKPTPTISIFSTSTRPSAVVSGLPSRLAASSASSRSRSRQNYICGPSCKETAVLHSECHLGIT</sequence>
<organism evidence="1 2">
    <name type="scientific">Daphnia magna</name>
    <dbReference type="NCBI Taxonomy" id="35525"/>
    <lineage>
        <taxon>Eukaryota</taxon>
        <taxon>Metazoa</taxon>
        <taxon>Ecdysozoa</taxon>
        <taxon>Arthropoda</taxon>
        <taxon>Crustacea</taxon>
        <taxon>Branchiopoda</taxon>
        <taxon>Diplostraca</taxon>
        <taxon>Cladocera</taxon>
        <taxon>Anomopoda</taxon>
        <taxon>Daphniidae</taxon>
        <taxon>Daphnia</taxon>
    </lineage>
</organism>